<sequence>MKPLDVINAKRVHLARLANQQGAAGEIQALNNMSNWMPRPRGKELKTLLAALRDTGISIKASSFDAIELPYAVQVDFTDEEAVRKVLPQMIFIEVKTANQARVKADFSGFFFALTESEIAAADALGSRHRVALRNNLTGETYMTSVPEIISRAKSSSWQLSVQL</sequence>
<comment type="caution">
    <text evidence="1">The sequence shown here is derived from an EMBL/GenBank/DDBJ whole genome shotgun (WGS) entry which is preliminary data.</text>
</comment>
<evidence type="ECO:0000313" key="2">
    <source>
        <dbReference type="Proteomes" id="UP000298471"/>
    </source>
</evidence>
<reference evidence="1 2" key="1">
    <citation type="submission" date="2019-04" db="EMBL/GenBank/DDBJ databases">
        <authorList>
            <person name="Feng G."/>
            <person name="Zhang J."/>
            <person name="Zhu H."/>
        </authorList>
    </citation>
    <scope>NUCLEOTIDE SEQUENCE [LARGE SCALE GENOMIC DNA]</scope>
    <source>
        <strain evidence="1 2">9PBR-1</strain>
    </source>
</reference>
<dbReference type="Proteomes" id="UP000298471">
    <property type="component" value="Unassembled WGS sequence"/>
</dbReference>
<dbReference type="AlphaFoldDB" id="A0A4Z0QDH1"/>
<dbReference type="OrthoDB" id="7561935at2"/>
<proteinExistence type="predicted"/>
<accession>A0A4Z0QDH1</accession>
<evidence type="ECO:0008006" key="3">
    <source>
        <dbReference type="Google" id="ProtNLM"/>
    </source>
</evidence>
<gene>
    <name evidence="1" type="ORF">E5K02_01405</name>
</gene>
<organism evidence="1 2">
    <name type="scientific">Hymenobacter metallicola</name>
    <dbReference type="NCBI Taxonomy" id="2563114"/>
    <lineage>
        <taxon>Bacteria</taxon>
        <taxon>Pseudomonadati</taxon>
        <taxon>Bacteroidota</taxon>
        <taxon>Cytophagia</taxon>
        <taxon>Cytophagales</taxon>
        <taxon>Hymenobacteraceae</taxon>
        <taxon>Hymenobacter</taxon>
    </lineage>
</organism>
<protein>
    <recommendedName>
        <fullName evidence="3">DUF3883 domain-containing protein</fullName>
    </recommendedName>
</protein>
<evidence type="ECO:0000313" key="1">
    <source>
        <dbReference type="EMBL" id="TGE28148.1"/>
    </source>
</evidence>
<keyword evidence="2" id="KW-1185">Reference proteome</keyword>
<dbReference type="EMBL" id="SRMB01000001">
    <property type="protein sequence ID" value="TGE28148.1"/>
    <property type="molecule type" value="Genomic_DNA"/>
</dbReference>
<dbReference type="RefSeq" id="WP_135391520.1">
    <property type="nucleotide sequence ID" value="NZ_SRMB01000001.1"/>
</dbReference>
<name>A0A4Z0QDH1_9BACT</name>